<evidence type="ECO:0000256" key="8">
    <source>
        <dbReference type="ARBA" id="ARBA00023242"/>
    </source>
</evidence>
<feature type="transmembrane region" description="Helical" evidence="10">
    <location>
        <begin position="1199"/>
        <end position="1221"/>
    </location>
</feature>
<dbReference type="InterPro" id="IPR027417">
    <property type="entry name" value="P-loop_NTPase"/>
</dbReference>
<accession>A0AAV2YXA6</accession>
<feature type="transmembrane region" description="Helical" evidence="10">
    <location>
        <begin position="1265"/>
        <end position="1284"/>
    </location>
</feature>
<feature type="region of interest" description="Disordered" evidence="9">
    <location>
        <begin position="502"/>
        <end position="525"/>
    </location>
</feature>
<dbReference type="PANTHER" id="PTHR45797:SF1">
    <property type="entry name" value="HELICASE ARIP4"/>
    <property type="match status" value="1"/>
</dbReference>
<dbReference type="PROSITE" id="PS51194">
    <property type="entry name" value="HELICASE_CTER"/>
    <property type="match status" value="1"/>
</dbReference>
<reference evidence="13" key="2">
    <citation type="journal article" date="2023" name="Microbiol Resour">
        <title>Decontamination and Annotation of the Draft Genome Sequence of the Oomycete Lagenidium giganteum ARSEF 373.</title>
        <authorList>
            <person name="Morgan W.R."/>
            <person name="Tartar A."/>
        </authorList>
    </citation>
    <scope>NUCLEOTIDE SEQUENCE</scope>
    <source>
        <strain evidence="13">ARSEF 373</strain>
    </source>
</reference>
<feature type="region of interest" description="Disordered" evidence="9">
    <location>
        <begin position="82"/>
        <end position="102"/>
    </location>
</feature>
<feature type="domain" description="Helicase C-terminal" evidence="12">
    <location>
        <begin position="603"/>
        <end position="825"/>
    </location>
</feature>
<dbReference type="Pfam" id="PF00271">
    <property type="entry name" value="Helicase_C"/>
    <property type="match status" value="1"/>
</dbReference>
<dbReference type="Pfam" id="PF00176">
    <property type="entry name" value="SNF2-rel_dom"/>
    <property type="match status" value="1"/>
</dbReference>
<dbReference type="CDD" id="cd18007">
    <property type="entry name" value="DEXHc_ATRX-like"/>
    <property type="match status" value="1"/>
</dbReference>
<sequence length="1301" mass="143624">MAGRKCACQFLPCICTYSTDEASFDAVPVTNVPVSTEGAAIASKKSKLRSLFAANAMTECTGCMFLPCICPGEDGADAFVQDSNGVHASPGGSEGCTTSKGLQDELDEDMDDVDALGRVPLPLPDGRSSDLRIPRELKRKLKPHQLEGVEFLYSNLRRNRGCILADYMGLGKTLQVVTVIYSAMVDRIEELQRQQPSNSSAKKDDVKTANAAPATTMVLCPAICIPNWESEFKKWLAPESLARCPLFTLDTSNTKGCTRSRIKMLQQWKQTGGVLLMGYEMYRSLLNPTATAGVDRDATIQVCTRVGTSTMQVTNAVLARTQKASREFFQLLCDPGADLVVLDEGHRMKDPTSLLCQSVAKIRTPRRLVLTGYPVQNSLSEYWCMVNFARENFLGSYDEFRAKFEKPIVEGNVECSKELIAALKDVVLRRGKTLLRQQLPPKKEWILYCKLSDVQHRLYCDFLDFYGDSEGKATADLLTAYAALLQVMNHPDIIHSKLFPQDSMDDSAEEGDGSSSRSDNGGWNWESEERLVEKREQAAELLRKRRQKAIDLQRSYEWARKFLTGVADDSTTRKRTKDKPVPSPDAYETQVLDHSGKMVMLMQIVKESLACGDKVVVFSQSVPTLKVIGEFLHASSFNPVPSSKAANEARKKRKLAEEASRAGRRRPALRPQRDPAGLLRKRRSLAEASKLSASGMTRMPGSTQEWFLQIDGNTSGSKRMEYIERFSSSDNRVKLLLVSTRAGAEGINLHAANRLVLFDVSWNPSNDHQSMCRSHRIGQSKVVHVYRLVSTGTMERMIYEQQMKKVDLSTNVVDQQHSRSQRDATSEQPEASSEPLGPYSGFLRPPSASDFKKRWERDPAFGEDPVLSSCLDNAGDWLVAAGAPRGSLGSERRSRTPSRPEAQALSSCRMRRHVMQALLGAVLVVACWTQAQAQSFSIALQSSKVVPTTTGDMQLQLLVTPPHAQIQALTLETLVDTNGKSLVSNLQIAGDGNKFKTQLPKLGTGLYKLKVTGMNNETNEAVSEVLALKVVIPVQVVSAEINGLKLKQGERIQNQHFSSGSGDALSIEVKLQNALDKSPVTAHQVFLRFTHQKEKTETYFVLTADSKNTHSTVLSFSSLSKKFSYKSGDHSLQLIVGDPAFEKSVVWDLGSVDLLLGAAPPPSPSPLYSKPLLHESDTTLKALPEIKHMMRPQDKRPPFVVSLAFSSGVLVPLAGFLAFILKLGVNVQKLFSGATFVFGVGFLASFAAILALFALYWLELTMYRTLAYLAVLGTVNVAFGHWTLKRLAQTNVDGKTKSKKE</sequence>
<evidence type="ECO:0000313" key="13">
    <source>
        <dbReference type="EMBL" id="DAZ97924.1"/>
    </source>
</evidence>
<keyword evidence="7" id="KW-0238">DNA-binding</keyword>
<feature type="domain" description="Helicase ATP-binding" evidence="11">
    <location>
        <begin position="153"/>
        <end position="392"/>
    </location>
</feature>
<dbReference type="InterPro" id="IPR055374">
    <property type="entry name" value="Ribophorin_II_3rd"/>
</dbReference>
<evidence type="ECO:0000256" key="1">
    <source>
        <dbReference type="ARBA" id="ARBA00004123"/>
    </source>
</evidence>
<evidence type="ECO:0000256" key="3">
    <source>
        <dbReference type="ARBA" id="ARBA00022741"/>
    </source>
</evidence>
<dbReference type="InterPro" id="IPR014001">
    <property type="entry name" value="Helicase_ATP-bd"/>
</dbReference>
<evidence type="ECO:0008006" key="15">
    <source>
        <dbReference type="Google" id="ProtNLM"/>
    </source>
</evidence>
<gene>
    <name evidence="13" type="ORF">N0F65_007265</name>
</gene>
<dbReference type="Pfam" id="PF23860">
    <property type="entry name" value="Ribophorin_II_3rd"/>
    <property type="match status" value="1"/>
</dbReference>
<dbReference type="GO" id="GO:0016887">
    <property type="term" value="F:ATP hydrolysis activity"/>
    <property type="evidence" value="ECO:0007669"/>
    <property type="project" value="InterPro"/>
</dbReference>
<dbReference type="Gene3D" id="3.40.50.10810">
    <property type="entry name" value="Tandem AAA-ATPase domain"/>
    <property type="match status" value="1"/>
</dbReference>
<dbReference type="GO" id="GO:0005524">
    <property type="term" value="F:ATP binding"/>
    <property type="evidence" value="ECO:0007669"/>
    <property type="project" value="UniProtKB-KW"/>
</dbReference>
<dbReference type="InterPro" id="IPR044574">
    <property type="entry name" value="ARIP4-like"/>
</dbReference>
<dbReference type="Gene3D" id="3.40.50.300">
    <property type="entry name" value="P-loop containing nucleotide triphosphate hydrolases"/>
    <property type="match status" value="1"/>
</dbReference>
<dbReference type="Pfam" id="PF25147">
    <property type="entry name" value="Ribophorin_II_C"/>
    <property type="match status" value="1"/>
</dbReference>
<dbReference type="PROSITE" id="PS51192">
    <property type="entry name" value="HELICASE_ATP_BIND_1"/>
    <property type="match status" value="1"/>
</dbReference>
<evidence type="ECO:0000259" key="12">
    <source>
        <dbReference type="PROSITE" id="PS51194"/>
    </source>
</evidence>
<dbReference type="CDD" id="cd18793">
    <property type="entry name" value="SF2_C_SNF"/>
    <property type="match status" value="1"/>
</dbReference>
<dbReference type="InterPro" id="IPR038718">
    <property type="entry name" value="SNF2-like_sf"/>
</dbReference>
<dbReference type="GO" id="GO:0004386">
    <property type="term" value="F:helicase activity"/>
    <property type="evidence" value="ECO:0007669"/>
    <property type="project" value="UniProtKB-KW"/>
</dbReference>
<dbReference type="GO" id="GO:0003677">
    <property type="term" value="F:DNA binding"/>
    <property type="evidence" value="ECO:0007669"/>
    <property type="project" value="UniProtKB-KW"/>
</dbReference>
<keyword evidence="10" id="KW-0812">Transmembrane</keyword>
<dbReference type="Proteomes" id="UP001146120">
    <property type="component" value="Unassembled WGS sequence"/>
</dbReference>
<evidence type="ECO:0000256" key="7">
    <source>
        <dbReference type="ARBA" id="ARBA00023125"/>
    </source>
</evidence>
<evidence type="ECO:0000256" key="5">
    <source>
        <dbReference type="ARBA" id="ARBA00022806"/>
    </source>
</evidence>
<comment type="subcellular location">
    <subcellularLocation>
        <location evidence="1">Nucleus</location>
    </subcellularLocation>
</comment>
<dbReference type="SUPFAM" id="SSF52540">
    <property type="entry name" value="P-loop containing nucleoside triphosphate hydrolases"/>
    <property type="match status" value="2"/>
</dbReference>
<evidence type="ECO:0000259" key="11">
    <source>
        <dbReference type="PROSITE" id="PS51192"/>
    </source>
</evidence>
<dbReference type="PANTHER" id="PTHR45797">
    <property type="entry name" value="RAD54-LIKE"/>
    <property type="match status" value="1"/>
</dbReference>
<dbReference type="InterPro" id="IPR001650">
    <property type="entry name" value="Helicase_C-like"/>
</dbReference>
<dbReference type="GO" id="GO:0005634">
    <property type="term" value="C:nucleus"/>
    <property type="evidence" value="ECO:0007669"/>
    <property type="project" value="UniProtKB-SubCell"/>
</dbReference>
<feature type="region of interest" description="Disordered" evidence="9">
    <location>
        <begin position="811"/>
        <end position="843"/>
    </location>
</feature>
<dbReference type="SMART" id="SM00487">
    <property type="entry name" value="DEXDc"/>
    <property type="match status" value="1"/>
</dbReference>
<dbReference type="InterPro" id="IPR000330">
    <property type="entry name" value="SNF2_N"/>
</dbReference>
<keyword evidence="4" id="KW-0378">Hydrolase</keyword>
<keyword evidence="10" id="KW-1133">Transmembrane helix</keyword>
<comment type="similarity">
    <text evidence="2">Belongs to the SNF2/RAD54 helicase family.</text>
</comment>
<protein>
    <recommendedName>
        <fullName evidence="15">Dolichyl-diphosphooligosaccharide--protein glycosyltransferase subunit 2</fullName>
    </recommendedName>
</protein>
<keyword evidence="14" id="KW-1185">Reference proteome</keyword>
<feature type="region of interest" description="Disordered" evidence="9">
    <location>
        <begin position="639"/>
        <end position="681"/>
    </location>
</feature>
<evidence type="ECO:0000256" key="6">
    <source>
        <dbReference type="ARBA" id="ARBA00022840"/>
    </source>
</evidence>
<evidence type="ECO:0000256" key="10">
    <source>
        <dbReference type="SAM" id="Phobius"/>
    </source>
</evidence>
<keyword evidence="8" id="KW-0539">Nucleus</keyword>
<dbReference type="InterPro" id="IPR049730">
    <property type="entry name" value="SNF2/RAD54-like_C"/>
</dbReference>
<dbReference type="EMBL" id="DAKRPA010000121">
    <property type="protein sequence ID" value="DAZ97924.1"/>
    <property type="molecule type" value="Genomic_DNA"/>
</dbReference>
<feature type="compositionally biased region" description="Low complexity" evidence="9">
    <location>
        <begin position="513"/>
        <end position="522"/>
    </location>
</feature>
<feature type="compositionally biased region" description="Basic and acidic residues" evidence="9">
    <location>
        <begin position="816"/>
        <end position="825"/>
    </location>
</feature>
<dbReference type="SMART" id="SM00490">
    <property type="entry name" value="HELICc"/>
    <property type="match status" value="1"/>
</dbReference>
<keyword evidence="10" id="KW-0472">Membrane</keyword>
<feature type="compositionally biased region" description="Acidic residues" evidence="9">
    <location>
        <begin position="503"/>
        <end position="512"/>
    </location>
</feature>
<comment type="caution">
    <text evidence="13">The sequence shown here is derived from an EMBL/GenBank/DDBJ whole genome shotgun (WGS) entry which is preliminary data.</text>
</comment>
<keyword evidence="5" id="KW-0347">Helicase</keyword>
<dbReference type="InterPro" id="IPR056790">
    <property type="entry name" value="Ribophorin_II_C"/>
</dbReference>
<evidence type="ECO:0000313" key="14">
    <source>
        <dbReference type="Proteomes" id="UP001146120"/>
    </source>
</evidence>
<keyword evidence="3" id="KW-0547">Nucleotide-binding</keyword>
<keyword evidence="6" id="KW-0067">ATP-binding</keyword>
<name>A0AAV2YXA6_9STRA</name>
<reference evidence="13" key="1">
    <citation type="submission" date="2022-11" db="EMBL/GenBank/DDBJ databases">
        <authorList>
            <person name="Morgan W.R."/>
            <person name="Tartar A."/>
        </authorList>
    </citation>
    <scope>NUCLEOTIDE SEQUENCE</scope>
    <source>
        <strain evidence="13">ARSEF 373</strain>
    </source>
</reference>
<evidence type="ECO:0000256" key="9">
    <source>
        <dbReference type="SAM" id="MobiDB-lite"/>
    </source>
</evidence>
<feature type="transmembrane region" description="Helical" evidence="10">
    <location>
        <begin position="1233"/>
        <end position="1258"/>
    </location>
</feature>
<evidence type="ECO:0000256" key="4">
    <source>
        <dbReference type="ARBA" id="ARBA00022801"/>
    </source>
</evidence>
<organism evidence="13 14">
    <name type="scientific">Lagenidium giganteum</name>
    <dbReference type="NCBI Taxonomy" id="4803"/>
    <lineage>
        <taxon>Eukaryota</taxon>
        <taxon>Sar</taxon>
        <taxon>Stramenopiles</taxon>
        <taxon>Oomycota</taxon>
        <taxon>Peronosporomycetes</taxon>
        <taxon>Pythiales</taxon>
        <taxon>Pythiaceae</taxon>
    </lineage>
</organism>
<evidence type="ECO:0000256" key="2">
    <source>
        <dbReference type="ARBA" id="ARBA00007025"/>
    </source>
</evidence>
<proteinExistence type="inferred from homology"/>
<feature type="region of interest" description="Disordered" evidence="9">
    <location>
        <begin position="883"/>
        <end position="904"/>
    </location>
</feature>